<dbReference type="InterPro" id="IPR001828">
    <property type="entry name" value="ANF_lig-bd_rcpt"/>
</dbReference>
<gene>
    <name evidence="16" type="primary">Grm7</name>
    <name evidence="16" type="ORF">AWC38_SpisGene1001</name>
</gene>
<evidence type="ECO:0000256" key="5">
    <source>
        <dbReference type="ARBA" id="ARBA00022989"/>
    </source>
</evidence>
<feature type="transmembrane region" description="Helical" evidence="13">
    <location>
        <begin position="634"/>
        <end position="651"/>
    </location>
</feature>
<evidence type="ECO:0000256" key="7">
    <source>
        <dbReference type="ARBA" id="ARBA00023136"/>
    </source>
</evidence>
<dbReference type="InterPro" id="IPR050726">
    <property type="entry name" value="mGluR"/>
</dbReference>
<dbReference type="FunFam" id="3.40.50.2300:FF:000016">
    <property type="entry name" value="Taste 1 receptor member 2"/>
    <property type="match status" value="2"/>
</dbReference>
<dbReference type="Gene3D" id="2.10.50.30">
    <property type="entry name" value="GPCR, family 3, nine cysteines domain"/>
    <property type="match status" value="2"/>
</dbReference>
<feature type="transmembrane region" description="Helical" evidence="13">
    <location>
        <begin position="564"/>
        <end position="590"/>
    </location>
</feature>
<dbReference type="PROSITE" id="PS50259">
    <property type="entry name" value="G_PROTEIN_RECEP_F3_4"/>
    <property type="match status" value="2"/>
</dbReference>
<comment type="caution">
    <text evidence="16">The sequence shown here is derived from an EMBL/GenBank/DDBJ whole genome shotgun (WGS) entry which is preliminary data.</text>
</comment>
<dbReference type="Pfam" id="PF07562">
    <property type="entry name" value="NCD3G"/>
    <property type="match status" value="2"/>
</dbReference>
<dbReference type="PANTHER" id="PTHR24060">
    <property type="entry name" value="METABOTROPIC GLUTAMATE RECEPTOR"/>
    <property type="match status" value="1"/>
</dbReference>
<feature type="transmembrane region" description="Helical" evidence="13">
    <location>
        <begin position="788"/>
        <end position="810"/>
    </location>
</feature>
<dbReference type="EMBL" id="LSMT01000006">
    <property type="protein sequence ID" value="PFX34065.1"/>
    <property type="molecule type" value="Genomic_DNA"/>
</dbReference>
<evidence type="ECO:0000256" key="4">
    <source>
        <dbReference type="ARBA" id="ARBA00022729"/>
    </source>
</evidence>
<keyword evidence="5 13" id="KW-1133">Transmembrane helix</keyword>
<feature type="transmembrane region" description="Helical" evidence="13">
    <location>
        <begin position="1517"/>
        <end position="1538"/>
    </location>
</feature>
<keyword evidence="17" id="KW-1185">Reference proteome</keyword>
<evidence type="ECO:0000259" key="15">
    <source>
        <dbReference type="PROSITE" id="PS50259"/>
    </source>
</evidence>
<feature type="transmembrane region" description="Helical" evidence="13">
    <location>
        <begin position="1550"/>
        <end position="1571"/>
    </location>
</feature>
<evidence type="ECO:0000256" key="12">
    <source>
        <dbReference type="SAM" id="MobiDB-lite"/>
    </source>
</evidence>
<evidence type="ECO:0000256" key="11">
    <source>
        <dbReference type="ARBA" id="ARBA00038492"/>
    </source>
</evidence>
<dbReference type="FunFam" id="2.10.50.30:FF:000005">
    <property type="entry name" value="Metabotropic glutamate receptor"/>
    <property type="match status" value="1"/>
</dbReference>
<keyword evidence="8 16" id="KW-0675">Receptor</keyword>
<comment type="subcellular location">
    <subcellularLocation>
        <location evidence="1">Cell membrane</location>
        <topology evidence="1">Multi-pass membrane protein</topology>
    </subcellularLocation>
</comment>
<dbReference type="InterPro" id="IPR017978">
    <property type="entry name" value="GPCR_3_C"/>
</dbReference>
<keyword evidence="3 13" id="KW-0812">Transmembrane</keyword>
<comment type="similarity">
    <text evidence="11">Belongs to the G-protein coupled receptor 3 family. TAS1R subfamily.</text>
</comment>
<dbReference type="Proteomes" id="UP000225706">
    <property type="component" value="Unassembled WGS sequence"/>
</dbReference>
<feature type="transmembrane region" description="Helical" evidence="13">
    <location>
        <begin position="1482"/>
        <end position="1505"/>
    </location>
</feature>
<dbReference type="CDD" id="cd13953">
    <property type="entry name" value="7tm_classC_mGluR-like"/>
    <property type="match status" value="2"/>
</dbReference>
<name>A0A2B4T094_STYPI</name>
<evidence type="ECO:0000256" key="3">
    <source>
        <dbReference type="ARBA" id="ARBA00022692"/>
    </source>
</evidence>
<keyword evidence="7 13" id="KW-0472">Membrane</keyword>
<feature type="compositionally biased region" description="Polar residues" evidence="12">
    <location>
        <begin position="863"/>
        <end position="877"/>
    </location>
</feature>
<feature type="transmembrane region" description="Helical" evidence="13">
    <location>
        <begin position="1643"/>
        <end position="1664"/>
    </location>
</feature>
<protein>
    <submittedName>
        <fullName evidence="16">Metabotropic glutamate receptor 7</fullName>
    </submittedName>
</protein>
<dbReference type="InterPro" id="IPR038550">
    <property type="entry name" value="GPCR_3_9-Cys_sf"/>
</dbReference>
<feature type="chain" id="PRO_5012541273" evidence="14">
    <location>
        <begin position="16"/>
        <end position="1893"/>
    </location>
</feature>
<dbReference type="Pfam" id="PF00003">
    <property type="entry name" value="7tm_3"/>
    <property type="match status" value="2"/>
</dbReference>
<evidence type="ECO:0000256" key="2">
    <source>
        <dbReference type="ARBA" id="ARBA00022475"/>
    </source>
</evidence>
<accession>A0A2B4T094</accession>
<dbReference type="PRINTS" id="PR00592">
    <property type="entry name" value="CASENSINGR"/>
</dbReference>
<dbReference type="OrthoDB" id="5984008at2759"/>
<feature type="transmembrane region" description="Helical" evidence="13">
    <location>
        <begin position="1684"/>
        <end position="1701"/>
    </location>
</feature>
<dbReference type="SUPFAM" id="SSF53822">
    <property type="entry name" value="Periplasmic binding protein-like I"/>
    <property type="match status" value="2"/>
</dbReference>
<feature type="signal peptide" evidence="14">
    <location>
        <begin position="1"/>
        <end position="15"/>
    </location>
</feature>
<reference evidence="17" key="1">
    <citation type="journal article" date="2017" name="bioRxiv">
        <title>Comparative analysis of the genomes of Stylophora pistillata and Acropora digitifera provides evidence for extensive differences between species of corals.</title>
        <authorList>
            <person name="Voolstra C.R."/>
            <person name="Li Y."/>
            <person name="Liew Y.J."/>
            <person name="Baumgarten S."/>
            <person name="Zoccola D."/>
            <person name="Flot J.-F."/>
            <person name="Tambutte S."/>
            <person name="Allemand D."/>
            <person name="Aranda M."/>
        </authorList>
    </citation>
    <scope>NUCLEOTIDE SEQUENCE [LARGE SCALE GENOMIC DNA]</scope>
</reference>
<evidence type="ECO:0000313" key="17">
    <source>
        <dbReference type="Proteomes" id="UP000225706"/>
    </source>
</evidence>
<keyword evidence="2" id="KW-1003">Cell membrane</keyword>
<feature type="transmembrane region" description="Helical" evidence="13">
    <location>
        <begin position="730"/>
        <end position="748"/>
    </location>
</feature>
<feature type="transmembrane region" description="Helical" evidence="13">
    <location>
        <begin position="602"/>
        <end position="622"/>
    </location>
</feature>
<organism evidence="16 17">
    <name type="scientific">Stylophora pistillata</name>
    <name type="common">Smooth cauliflower coral</name>
    <dbReference type="NCBI Taxonomy" id="50429"/>
    <lineage>
        <taxon>Eukaryota</taxon>
        <taxon>Metazoa</taxon>
        <taxon>Cnidaria</taxon>
        <taxon>Anthozoa</taxon>
        <taxon>Hexacorallia</taxon>
        <taxon>Scleractinia</taxon>
        <taxon>Astrocoeniina</taxon>
        <taxon>Pocilloporidae</taxon>
        <taxon>Stylophora</taxon>
    </lineage>
</organism>
<evidence type="ECO:0000256" key="8">
    <source>
        <dbReference type="ARBA" id="ARBA00023170"/>
    </source>
</evidence>
<evidence type="ECO:0000256" key="14">
    <source>
        <dbReference type="SAM" id="SignalP"/>
    </source>
</evidence>
<keyword evidence="10" id="KW-0807">Transducer</keyword>
<proteinExistence type="inferred from homology"/>
<evidence type="ECO:0000256" key="13">
    <source>
        <dbReference type="SAM" id="Phobius"/>
    </source>
</evidence>
<feature type="transmembrane region" description="Helical" evidence="13">
    <location>
        <begin position="1592"/>
        <end position="1614"/>
    </location>
</feature>
<dbReference type="GO" id="GO:0050909">
    <property type="term" value="P:sensory perception of taste"/>
    <property type="evidence" value="ECO:0007669"/>
    <property type="project" value="UniProtKB-ARBA"/>
</dbReference>
<dbReference type="InterPro" id="IPR000337">
    <property type="entry name" value="GPCR_3"/>
</dbReference>
<evidence type="ECO:0000313" key="16">
    <source>
        <dbReference type="EMBL" id="PFX34065.1"/>
    </source>
</evidence>
<dbReference type="Gene3D" id="3.40.50.2300">
    <property type="match status" value="4"/>
</dbReference>
<dbReference type="InterPro" id="IPR000068">
    <property type="entry name" value="GPCR_3_Ca_sens_rcpt-rel"/>
</dbReference>
<keyword evidence="6" id="KW-0297">G-protein coupled receptor</keyword>
<dbReference type="PRINTS" id="PR00248">
    <property type="entry name" value="GPCRMGR"/>
</dbReference>
<evidence type="ECO:0000256" key="1">
    <source>
        <dbReference type="ARBA" id="ARBA00004651"/>
    </source>
</evidence>
<dbReference type="InterPro" id="IPR011500">
    <property type="entry name" value="GPCR_3_9-Cys_dom"/>
</dbReference>
<keyword evidence="9" id="KW-0325">Glycoprotein</keyword>
<dbReference type="InterPro" id="IPR028082">
    <property type="entry name" value="Peripla_BP_I"/>
</dbReference>
<dbReference type="GO" id="GO:0004930">
    <property type="term" value="F:G protein-coupled receptor activity"/>
    <property type="evidence" value="ECO:0007669"/>
    <property type="project" value="UniProtKB-KW"/>
</dbReference>
<dbReference type="GO" id="GO:0005886">
    <property type="term" value="C:plasma membrane"/>
    <property type="evidence" value="ECO:0007669"/>
    <property type="project" value="UniProtKB-SubCell"/>
</dbReference>
<evidence type="ECO:0000256" key="9">
    <source>
        <dbReference type="ARBA" id="ARBA00023180"/>
    </source>
</evidence>
<keyword evidence="4 14" id="KW-0732">Signal</keyword>
<feature type="transmembrane region" description="Helical" evidence="13">
    <location>
        <begin position="760"/>
        <end position="782"/>
    </location>
</feature>
<feature type="transmembrane region" description="Helical" evidence="13">
    <location>
        <begin position="1165"/>
        <end position="1184"/>
    </location>
</feature>
<feature type="domain" description="G-protein coupled receptors family 3 profile" evidence="15">
    <location>
        <begin position="564"/>
        <end position="832"/>
    </location>
</feature>
<evidence type="ECO:0000256" key="10">
    <source>
        <dbReference type="ARBA" id="ARBA00023224"/>
    </source>
</evidence>
<feature type="region of interest" description="Disordered" evidence="12">
    <location>
        <begin position="844"/>
        <end position="881"/>
    </location>
</feature>
<dbReference type="Pfam" id="PF01094">
    <property type="entry name" value="ANF_receptor"/>
    <property type="match status" value="2"/>
</dbReference>
<dbReference type="FunFam" id="2.10.50.30:FF:000004">
    <property type="entry name" value="Taste receptor type 1 member 3-like protein"/>
    <property type="match status" value="1"/>
</dbReference>
<feature type="transmembrane region" description="Helical" evidence="13">
    <location>
        <begin position="678"/>
        <end position="697"/>
    </location>
</feature>
<evidence type="ECO:0000256" key="6">
    <source>
        <dbReference type="ARBA" id="ARBA00023040"/>
    </source>
</evidence>
<sequence>MILIFFLVQPQASSATGEDTNPGERIIKEGNVTIGGLFPVHVRGEFRSKFMGLAEAMVFAIEQINNDSNLLPNITLGYDISDTNLENRRSMKSTLDFVNVHKFAFANPQLNETCLILPRGKFSPVVAVVGTGTSRSSILVSNLLEVEDIPLISYAATSDELSSSAYPSFFRTVPPDRFQSKVMSDIARNFNWTYVAAIAVDDAYGRSGIEFFRKNSKPLGICIAYETYFPSNGQRGEEKIRTIIEELKERDEIGVIILYCTSDPAVSVLTEALRQGLIGRTWIASEAWGNNDRVIKRTDLQPILQGMLGVVFTDITVPSYKRYLLSRTSAYRPEPWWKHFWETEFSCRFNATPSNGTEQCLDHLKITESIYEKSLADSKSTYVINAVYAIAHALDAIFRCVSSPKNQCPKTEPYVEPLDVLQYLKKVNFTSEVSNVFFDENGDSQASYSIINYRADNGTNGRVETVGTWEVGSLQLNASLIMWNKGLKGTKIPRSVCSERCHPGYRQTQELNCCWQCIRCLQDTISSVFGAMNCTPCSEDHISNEARTECMHVPVERIQWGDSLGVFIAFFAVLGTLASILIGGVFVWRNETPIVKASNRELSYTFLFSICMNYIWALINLAEPTDFVCPLQQAWFYIFYTVAILVLGVKTKRIVHLFENRVPRSELTQSFVQRHKHILILVGVVALVVLILIIWFVDDIPRPNVDKSIRTPHYLECLASSNVLGKVCQYLLIVILVSVSIVCCYFAFKSRKLPHNFNEGKFIAFALYTSVISWVTFYPVYLNIRGKYSVVIAGAASIIAASGLLVCIFVPKVYIIIFQPEKNTVAYMKSQISSHTFRRSAMDAESRHRSCNSPESNPAAGTPTGTPVQSETPTSSRLDIIGPKMTEGEDQKASVGFGFLQIYRIIVIERFLRPEIKGWNEKPFYEDCKYGDVLLVGLFRVHEETVDDECSTALNIQEFASAQALIYAIDQVNKSPYLLPNITLGYRIFDTCGIPSRANAMAFSLVTDSALTERSDVFNATAPEEQVFSSCQVNVSTRPIAAVIGPSDSASSVVVASMLQVRNTALISPSATSDELSLPYYETFFRTIPPDSQQAEAIGDVIDYFNWTYIGVVGSDSSYGRYGVRALEHVAHERNTFCIHSIDYIPPANYENKIQRIVARLKRAATVKVIVLWTGGISILHYFFQECYNQKLFDRTWIAPDGWSETTSVLTSLYSLGFNGVIGTTFRYFNVSGFEEDLLSTNASSPLLQNKWWKEFWQQVNNCSQFPWKGCEDQLTRVNEDLLSIMHSTTLAYVIDAVRAAAHAIDAVYRCQQGPQNLSKITCPLSNTLADNVLRSLRNIQFQGMAGNISFNENGDSLRSAAYDIVNYQIVPGETPILKQVGTWDRSIAQRLQLKRGLLVWNNGSKVVPSSRCSDPCLPGTRQSATINCCWECIPCRSGSISTSYSSTNCTACKADEKTNQGNTVCVPLPLNNLSPDDPRSIGLLVVAAIGVILTSLTFGVFVKYRQTPMVKSSNQELSYVFLLNIFVAFLAACFLIFEPTPFSCTTYIIVVPICINISLSILFLKTARLLHVFDFQGAAASKSRWIYNRKYQFIALGFLNILPVIFVIVLLLFEPPRVYVTIVPLQHKTITCDHNESFVGEIIHVTIYVYEFFLSLMITYYAFRARKLPANFKETKYIAFNMYIQLITWGLVIVIFTSLQSGRTRTFLNCCSQLCSSFSFLLCNFAPKLFIILRHPEKNTPEFVKAAVSRDTMAKIMSNTFLRSKRTVFVPPPLGLSSSGKPSLVRDGNLYKSNGRNGPRGVTWDSLVTTCGQVSQRDVVELHMRNGISPTHVNGASSESCKKGIMAKSRDCNTGNDGDYAFHNNAIQMDKLEDPIILRNEDHNSEVENTSF</sequence>
<feature type="domain" description="G-protein coupled receptors family 3 profile" evidence="15">
    <location>
        <begin position="1480"/>
        <end position="1749"/>
    </location>
</feature>